<evidence type="ECO:0000256" key="1">
    <source>
        <dbReference type="SAM" id="MobiDB-lite"/>
    </source>
</evidence>
<evidence type="ECO:0000313" key="3">
    <source>
        <dbReference type="Proteomes" id="UP000549911"/>
    </source>
</evidence>
<organism evidence="2 3">
    <name type="scientific">Nocardioides cavernae</name>
    <dbReference type="NCBI Taxonomy" id="1921566"/>
    <lineage>
        <taxon>Bacteria</taxon>
        <taxon>Bacillati</taxon>
        <taxon>Actinomycetota</taxon>
        <taxon>Actinomycetes</taxon>
        <taxon>Propionibacteriales</taxon>
        <taxon>Nocardioidaceae</taxon>
        <taxon>Nocardioides</taxon>
    </lineage>
</organism>
<feature type="region of interest" description="Disordered" evidence="1">
    <location>
        <begin position="1"/>
        <end position="20"/>
    </location>
</feature>
<comment type="caution">
    <text evidence="2">The sequence shown here is derived from an EMBL/GenBank/DDBJ whole genome shotgun (WGS) entry which is preliminary data.</text>
</comment>
<reference evidence="2 3" key="2">
    <citation type="submission" date="2020-08" db="EMBL/GenBank/DDBJ databases">
        <title>The Agave Microbiome: Exploring the role of microbial communities in plant adaptations to desert environments.</title>
        <authorList>
            <person name="Partida-Martinez L.P."/>
        </authorList>
    </citation>
    <scope>NUCLEOTIDE SEQUENCE [LARGE SCALE GENOMIC DNA]</scope>
    <source>
        <strain evidence="2 3">AT2.17</strain>
    </source>
</reference>
<feature type="compositionally biased region" description="Basic and acidic residues" evidence="1">
    <location>
        <begin position="69"/>
        <end position="90"/>
    </location>
</feature>
<feature type="compositionally biased region" description="Basic and acidic residues" evidence="1">
    <location>
        <begin position="44"/>
        <end position="60"/>
    </location>
</feature>
<accession>A0A7Y9KQU8</accession>
<evidence type="ECO:0000313" key="2">
    <source>
        <dbReference type="EMBL" id="NYE35965.1"/>
    </source>
</evidence>
<protein>
    <submittedName>
        <fullName evidence="2">Multidrug resistance efflux pump</fullName>
    </submittedName>
</protein>
<dbReference type="RefSeq" id="WP_179618560.1">
    <property type="nucleotide sequence ID" value="NZ_JACCBW010000001.1"/>
</dbReference>
<proteinExistence type="predicted"/>
<reference evidence="2 3" key="1">
    <citation type="submission" date="2020-07" db="EMBL/GenBank/DDBJ databases">
        <authorList>
            <person name="Partida-Martinez L."/>
            <person name="Huntemann M."/>
            <person name="Clum A."/>
            <person name="Wang J."/>
            <person name="Palaniappan K."/>
            <person name="Ritter S."/>
            <person name="Chen I.-M."/>
            <person name="Stamatis D."/>
            <person name="Reddy T."/>
            <person name="O'Malley R."/>
            <person name="Daum C."/>
            <person name="Shapiro N."/>
            <person name="Ivanova N."/>
            <person name="Kyrpides N."/>
            <person name="Woyke T."/>
        </authorList>
    </citation>
    <scope>NUCLEOTIDE SEQUENCE [LARGE SCALE GENOMIC DNA]</scope>
    <source>
        <strain evidence="2 3">AT2.17</strain>
    </source>
</reference>
<dbReference type="Proteomes" id="UP000549911">
    <property type="component" value="Unassembled WGS sequence"/>
</dbReference>
<gene>
    <name evidence="2" type="ORF">F4692_001069</name>
</gene>
<name>A0A7Y9KQU8_9ACTN</name>
<feature type="compositionally biased region" description="Basic and acidic residues" evidence="1">
    <location>
        <begin position="109"/>
        <end position="138"/>
    </location>
</feature>
<dbReference type="EMBL" id="JACCBW010000001">
    <property type="protein sequence ID" value="NYE35965.1"/>
    <property type="molecule type" value="Genomic_DNA"/>
</dbReference>
<sequence>MDRNDPQLQAAVRRSNEAKKAAVADIRALTASIKRSHAQFKAEAAGRRSEREEANRRGDNGPDVQRVQQRVDRGETTWEAVRDGSDDHPSSIRVRQMITANLDQLSEAMARDPEVLEQQRDLDARNEEIDRLRGPEGR</sequence>
<feature type="region of interest" description="Disordered" evidence="1">
    <location>
        <begin position="37"/>
        <end position="92"/>
    </location>
</feature>
<keyword evidence="3" id="KW-1185">Reference proteome</keyword>
<dbReference type="AlphaFoldDB" id="A0A7Y9KQU8"/>
<feature type="region of interest" description="Disordered" evidence="1">
    <location>
        <begin position="105"/>
        <end position="138"/>
    </location>
</feature>